<evidence type="ECO:0000256" key="8">
    <source>
        <dbReference type="ARBA" id="ARBA00022771"/>
    </source>
</evidence>
<proteinExistence type="predicted"/>
<dbReference type="GeneID" id="105438546"/>
<dbReference type="SUPFAM" id="SSF57850">
    <property type="entry name" value="RING/U-box"/>
    <property type="match status" value="1"/>
</dbReference>
<dbReference type="InParanoid" id="A0A7M7HGZ0"/>
<comment type="catalytic activity">
    <reaction evidence="1">
        <text>S-ubiquitinyl-[E2 ubiquitin-conjugating enzyme]-L-cysteine + [acceptor protein]-L-lysine = [E2 ubiquitin-conjugating enzyme]-L-cysteine + N(6)-ubiquitinyl-[acceptor protein]-L-lysine.</text>
        <dbReference type="EC" id="2.3.2.27"/>
    </reaction>
</comment>
<dbReference type="OrthoDB" id="264354at2759"/>
<feature type="compositionally biased region" description="Basic residues" evidence="13">
    <location>
        <begin position="198"/>
        <end position="209"/>
    </location>
</feature>
<sequence>MSASSLVGPATDNASVVDQGLDVDNTRADVMKPVTSIRLNDIDLDSDLVLSSDSDGLNGSELNVATTTEDEELRHIHPEIIELSVLRSSRSHTDRIHTGSRTDHHRHHHHHHHQHQQHPPNLQENHDRIAKEGSSAAISVESEIDLENEVTNQQSSDLPSERMFRPSDLFMRSHTAASTTIETTADTEDDVRMSSNKRTVKTKKKKVRRSSASETDTVDTTQHIAANQRAHTGRRATRRALDARYRSIDGAESHIIFAPFPFAIISDNNRIGKDNEQLRRAIALNNVIVSDECDEDEGGVDDDNWNEKEIDEDDDQGDDESVASTCTSIPATQQISSNIHPLSISSTSSSSVSIVTCRICFQPEEGDSILYRLVSPCLCEGTIKYLHQFCLNRWIAESGTPSCELCGYQFHLRTSSMRNVLHWRLIELSQWERVHLSLGFFSLLFVVVSLSYMVWVTISSDPQAVHTRQSVTAEILFPIYACLDALTLCVCSYEMSSTVKRLWRRWRATNSCLIVLDKPVKRRRRDNVVSVVLPAQGSNQPSSSIDATATEESLAECTTEHAEDNTDDVHDGADSSSTKLLISSHVRSGPRQTAPDECSVTLSIANHDPLTSCSNLAIAEDDFMCDKMYVEHLNTETMV</sequence>
<feature type="region of interest" description="Disordered" evidence="13">
    <location>
        <begin position="293"/>
        <end position="323"/>
    </location>
</feature>
<name>A0A7M7HGZ0_STRPU</name>
<evidence type="ECO:0000256" key="14">
    <source>
        <dbReference type="SAM" id="Phobius"/>
    </source>
</evidence>
<keyword evidence="12 14" id="KW-0472">Membrane</keyword>
<reference evidence="17" key="1">
    <citation type="submission" date="2015-02" db="EMBL/GenBank/DDBJ databases">
        <title>Genome sequencing for Strongylocentrotus purpuratus.</title>
        <authorList>
            <person name="Murali S."/>
            <person name="Liu Y."/>
            <person name="Vee V."/>
            <person name="English A."/>
            <person name="Wang M."/>
            <person name="Skinner E."/>
            <person name="Han Y."/>
            <person name="Muzny D.M."/>
            <person name="Worley K.C."/>
            <person name="Gibbs R.A."/>
        </authorList>
    </citation>
    <scope>NUCLEOTIDE SEQUENCE</scope>
</reference>
<evidence type="ECO:0000256" key="13">
    <source>
        <dbReference type="SAM" id="MobiDB-lite"/>
    </source>
</evidence>
<evidence type="ECO:0000256" key="7">
    <source>
        <dbReference type="ARBA" id="ARBA00022723"/>
    </source>
</evidence>
<evidence type="ECO:0000256" key="4">
    <source>
        <dbReference type="ARBA" id="ARBA00012483"/>
    </source>
</evidence>
<dbReference type="EC" id="2.3.2.27" evidence="4"/>
<keyword evidence="17" id="KW-1185">Reference proteome</keyword>
<dbReference type="PROSITE" id="PS51292">
    <property type="entry name" value="ZF_RING_CH"/>
    <property type="match status" value="1"/>
</dbReference>
<accession>A0A7M7HGZ0</accession>
<keyword evidence="5" id="KW-0808">Transferase</keyword>
<feature type="compositionally biased region" description="Basic and acidic residues" evidence="13">
    <location>
        <begin position="91"/>
        <end position="102"/>
    </location>
</feature>
<evidence type="ECO:0000256" key="3">
    <source>
        <dbReference type="ARBA" id="ARBA00004906"/>
    </source>
</evidence>
<evidence type="ECO:0000256" key="10">
    <source>
        <dbReference type="ARBA" id="ARBA00022833"/>
    </source>
</evidence>
<dbReference type="RefSeq" id="XP_011664810.2">
    <property type="nucleotide sequence ID" value="XM_011666508.2"/>
</dbReference>
<dbReference type="GO" id="GO:0016567">
    <property type="term" value="P:protein ubiquitination"/>
    <property type="evidence" value="ECO:0007669"/>
    <property type="project" value="UniProtKB-UniPathway"/>
</dbReference>
<keyword evidence="6 14" id="KW-0812">Transmembrane</keyword>
<organism evidence="16 17">
    <name type="scientific">Strongylocentrotus purpuratus</name>
    <name type="common">Purple sea urchin</name>
    <dbReference type="NCBI Taxonomy" id="7668"/>
    <lineage>
        <taxon>Eukaryota</taxon>
        <taxon>Metazoa</taxon>
        <taxon>Echinodermata</taxon>
        <taxon>Eleutherozoa</taxon>
        <taxon>Echinozoa</taxon>
        <taxon>Echinoidea</taxon>
        <taxon>Euechinoidea</taxon>
        <taxon>Echinacea</taxon>
        <taxon>Camarodonta</taxon>
        <taxon>Echinidea</taxon>
        <taxon>Strongylocentrotidae</taxon>
        <taxon>Strongylocentrotus</taxon>
    </lineage>
</organism>
<feature type="region of interest" description="Disordered" evidence="13">
    <location>
        <begin position="88"/>
        <end position="122"/>
    </location>
</feature>
<dbReference type="GO" id="GO:0004842">
    <property type="term" value="F:ubiquitin-protein transferase activity"/>
    <property type="evidence" value="ECO:0000318"/>
    <property type="project" value="GO_Central"/>
</dbReference>
<dbReference type="EnsemblMetazoa" id="XM_011666508">
    <property type="protein sequence ID" value="XP_011664810"/>
    <property type="gene ID" value="LOC105438546"/>
</dbReference>
<keyword evidence="10" id="KW-0862">Zinc</keyword>
<keyword evidence="11 14" id="KW-1133">Transmembrane helix</keyword>
<dbReference type="PANTHER" id="PTHR46053">
    <property type="entry name" value="E3 UBIQUITIN-PROTEIN LIGASE MARCH4-LIKE"/>
    <property type="match status" value="1"/>
</dbReference>
<dbReference type="InterPro" id="IPR046356">
    <property type="entry name" value="MARCHF4/9/11"/>
</dbReference>
<evidence type="ECO:0000259" key="15">
    <source>
        <dbReference type="PROSITE" id="PS51292"/>
    </source>
</evidence>
<dbReference type="UniPathway" id="UPA00143"/>
<feature type="transmembrane region" description="Helical" evidence="14">
    <location>
        <begin position="434"/>
        <end position="455"/>
    </location>
</feature>
<dbReference type="Proteomes" id="UP000007110">
    <property type="component" value="Unassembled WGS sequence"/>
</dbReference>
<comment type="pathway">
    <text evidence="3">Protein modification; protein ubiquitination.</text>
</comment>
<evidence type="ECO:0000256" key="6">
    <source>
        <dbReference type="ARBA" id="ARBA00022692"/>
    </source>
</evidence>
<evidence type="ECO:0000256" key="9">
    <source>
        <dbReference type="ARBA" id="ARBA00022786"/>
    </source>
</evidence>
<evidence type="ECO:0000256" key="5">
    <source>
        <dbReference type="ARBA" id="ARBA00022679"/>
    </source>
</evidence>
<evidence type="ECO:0000313" key="17">
    <source>
        <dbReference type="Proteomes" id="UP000007110"/>
    </source>
</evidence>
<evidence type="ECO:0000313" key="16">
    <source>
        <dbReference type="EnsemblMetazoa" id="XP_011664810"/>
    </source>
</evidence>
<dbReference type="GO" id="GO:0061630">
    <property type="term" value="F:ubiquitin protein ligase activity"/>
    <property type="evidence" value="ECO:0007669"/>
    <property type="project" value="UniProtKB-EC"/>
</dbReference>
<dbReference type="KEGG" id="spu:105438546"/>
<evidence type="ECO:0000256" key="1">
    <source>
        <dbReference type="ARBA" id="ARBA00000900"/>
    </source>
</evidence>
<feature type="domain" description="RING-CH-type" evidence="15">
    <location>
        <begin position="349"/>
        <end position="413"/>
    </location>
</feature>
<dbReference type="SMART" id="SM00744">
    <property type="entry name" value="RINGv"/>
    <property type="match status" value="1"/>
</dbReference>
<feature type="region of interest" description="Disordered" evidence="13">
    <location>
        <begin position="187"/>
        <end position="218"/>
    </location>
</feature>
<dbReference type="PANTHER" id="PTHR46053:SF2">
    <property type="entry name" value="RING-TYPE E3 UBIQUITIN TRANSFERASE"/>
    <property type="match status" value="1"/>
</dbReference>
<dbReference type="Pfam" id="PF12906">
    <property type="entry name" value="RINGv"/>
    <property type="match status" value="1"/>
</dbReference>
<dbReference type="GO" id="GO:0008270">
    <property type="term" value="F:zinc ion binding"/>
    <property type="evidence" value="ECO:0007669"/>
    <property type="project" value="UniProtKB-KW"/>
</dbReference>
<dbReference type="InterPro" id="IPR011016">
    <property type="entry name" value="Znf_RING-CH"/>
</dbReference>
<evidence type="ECO:0000256" key="12">
    <source>
        <dbReference type="ARBA" id="ARBA00023136"/>
    </source>
</evidence>
<dbReference type="AlphaFoldDB" id="A0A7M7HGZ0"/>
<evidence type="ECO:0000256" key="2">
    <source>
        <dbReference type="ARBA" id="ARBA00004127"/>
    </source>
</evidence>
<evidence type="ECO:0000256" key="11">
    <source>
        <dbReference type="ARBA" id="ARBA00022989"/>
    </source>
</evidence>
<reference evidence="16" key="2">
    <citation type="submission" date="2021-01" db="UniProtKB">
        <authorList>
            <consortium name="EnsemblMetazoa"/>
        </authorList>
    </citation>
    <scope>IDENTIFICATION</scope>
</reference>
<dbReference type="GO" id="GO:0012505">
    <property type="term" value="C:endomembrane system"/>
    <property type="evidence" value="ECO:0007669"/>
    <property type="project" value="UniProtKB-SubCell"/>
</dbReference>
<feature type="compositionally biased region" description="Acidic residues" evidence="13">
    <location>
        <begin position="293"/>
        <end position="321"/>
    </location>
</feature>
<dbReference type="Gene3D" id="3.30.40.10">
    <property type="entry name" value="Zinc/RING finger domain, C3HC4 (zinc finger)"/>
    <property type="match status" value="1"/>
</dbReference>
<comment type="subcellular location">
    <subcellularLocation>
        <location evidence="2">Endomembrane system</location>
        <topology evidence="2">Multi-pass membrane protein</topology>
    </subcellularLocation>
</comment>
<protein>
    <recommendedName>
        <fullName evidence="4">RING-type E3 ubiquitin transferase</fullName>
        <ecNumber evidence="4">2.3.2.27</ecNumber>
    </recommendedName>
</protein>
<keyword evidence="9" id="KW-0833">Ubl conjugation pathway</keyword>
<keyword evidence="7" id="KW-0479">Metal-binding</keyword>
<feature type="compositionally biased region" description="Basic residues" evidence="13">
    <location>
        <begin position="103"/>
        <end position="116"/>
    </location>
</feature>
<dbReference type="InterPro" id="IPR013083">
    <property type="entry name" value="Znf_RING/FYVE/PHD"/>
</dbReference>
<keyword evidence="8" id="KW-0863">Zinc-finger</keyword>